<proteinExistence type="predicted"/>
<evidence type="ECO:0000313" key="2">
    <source>
        <dbReference type="EMBL" id="MFC7336618.1"/>
    </source>
</evidence>
<evidence type="ECO:0000313" key="3">
    <source>
        <dbReference type="Proteomes" id="UP001596472"/>
    </source>
</evidence>
<keyword evidence="1" id="KW-0732">Signal</keyword>
<reference evidence="3" key="1">
    <citation type="journal article" date="2019" name="Int. J. Syst. Evol. Microbiol.">
        <title>The Global Catalogue of Microorganisms (GCM) 10K type strain sequencing project: providing services to taxonomists for standard genome sequencing and annotation.</title>
        <authorList>
            <consortium name="The Broad Institute Genomics Platform"/>
            <consortium name="The Broad Institute Genome Sequencing Center for Infectious Disease"/>
            <person name="Wu L."/>
            <person name="Ma J."/>
        </authorList>
    </citation>
    <scope>NUCLEOTIDE SEQUENCE [LARGE SCALE GENOMIC DNA]</scope>
    <source>
        <strain evidence="3">CGMCC 4.1467</strain>
    </source>
</reference>
<dbReference type="Proteomes" id="UP001596472">
    <property type="component" value="Unassembled WGS sequence"/>
</dbReference>
<dbReference type="RefSeq" id="WP_379710052.1">
    <property type="nucleotide sequence ID" value="NZ_JBHTBS010000002.1"/>
</dbReference>
<evidence type="ECO:0000256" key="1">
    <source>
        <dbReference type="SAM" id="SignalP"/>
    </source>
</evidence>
<protein>
    <submittedName>
        <fullName evidence="2">Uncharacterized protein</fullName>
    </submittedName>
</protein>
<comment type="caution">
    <text evidence="2">The sequence shown here is derived from an EMBL/GenBank/DDBJ whole genome shotgun (WGS) entry which is preliminary data.</text>
</comment>
<gene>
    <name evidence="2" type="ORF">ACFQY0_05480</name>
</gene>
<accession>A0ABW2L2Q5</accession>
<dbReference type="EMBL" id="JBHTBS010000002">
    <property type="protein sequence ID" value="MFC7336618.1"/>
    <property type="molecule type" value="Genomic_DNA"/>
</dbReference>
<keyword evidence="3" id="KW-1185">Reference proteome</keyword>
<feature type="signal peptide" evidence="1">
    <location>
        <begin position="1"/>
        <end position="18"/>
    </location>
</feature>
<feature type="chain" id="PRO_5045968188" evidence="1">
    <location>
        <begin position="19"/>
        <end position="247"/>
    </location>
</feature>
<organism evidence="2 3">
    <name type="scientific">Haloferula chungangensis</name>
    <dbReference type="NCBI Taxonomy" id="1048331"/>
    <lineage>
        <taxon>Bacteria</taxon>
        <taxon>Pseudomonadati</taxon>
        <taxon>Verrucomicrobiota</taxon>
        <taxon>Verrucomicrobiia</taxon>
        <taxon>Verrucomicrobiales</taxon>
        <taxon>Verrucomicrobiaceae</taxon>
        <taxon>Haloferula</taxon>
    </lineage>
</organism>
<name>A0ABW2L2Q5_9BACT</name>
<sequence>MNYLFPVLAALVAPVAFAADVPKPIAFLPQDAFVKGAITVVVPPAELDKYVAKVEAAALENPAWFKEHAKKSSPGVPLPFDEKLGLTQAEYDEYLKLWDSREFKAVEAVIIQLKQGSDKMWTITTALGGGQEGGGSLPISTLKYDAEKDVFVSPNGTLKRLEDVKADKRSILGEWAGSEWRYEEETSLGKTKENFAIGKTGDGKMGLMIYRMQEVSSEGTRLYDKSIVLRFPMGDAGILKPQAPTQK</sequence>